<evidence type="ECO:0000256" key="1">
    <source>
        <dbReference type="SAM" id="MobiDB-lite"/>
    </source>
</evidence>
<feature type="transmembrane region" description="Helical" evidence="2">
    <location>
        <begin position="212"/>
        <end position="233"/>
    </location>
</feature>
<reference evidence="3" key="1">
    <citation type="journal article" date="2021" name="PeerJ">
        <title>Extensive microbial diversity within the chicken gut microbiome revealed by metagenomics and culture.</title>
        <authorList>
            <person name="Gilroy R."/>
            <person name="Ravi A."/>
            <person name="Getino M."/>
            <person name="Pursley I."/>
            <person name="Horton D.L."/>
            <person name="Alikhan N.F."/>
            <person name="Baker D."/>
            <person name="Gharbi K."/>
            <person name="Hall N."/>
            <person name="Watson M."/>
            <person name="Adriaenssens E.M."/>
            <person name="Foster-Nyarko E."/>
            <person name="Jarju S."/>
            <person name="Secka A."/>
            <person name="Antonio M."/>
            <person name="Oren A."/>
            <person name="Chaudhuri R.R."/>
            <person name="La Ragione R."/>
            <person name="Hildebrand F."/>
            <person name="Pallen M.J."/>
        </authorList>
    </citation>
    <scope>NUCLEOTIDE SEQUENCE</scope>
    <source>
        <strain evidence="3">USASDec5-558</strain>
    </source>
</reference>
<organism evidence="3 4">
    <name type="scientific">Candidatus Anaerobiospirillum pullistercoris</name>
    <dbReference type="NCBI Taxonomy" id="2838452"/>
    <lineage>
        <taxon>Bacteria</taxon>
        <taxon>Pseudomonadati</taxon>
        <taxon>Pseudomonadota</taxon>
        <taxon>Gammaproteobacteria</taxon>
        <taxon>Aeromonadales</taxon>
        <taxon>Succinivibrionaceae</taxon>
        <taxon>Anaerobiospirillum</taxon>
    </lineage>
</organism>
<dbReference type="InterPro" id="IPR045691">
    <property type="entry name" value="DUF6056"/>
</dbReference>
<sequence length="537" mass="60700">MQISTRSYCYLLLWFGLIIICSELTPYFANDYRYMLVQGTHDFISSYQDIWQSQYQHYFAWGGRSVAHTIAQVLLFWGKPLSAVAQACCYVLLLLFIYYNAYGIKPTLRLRFMPLFVISALLFMQLRMYGEVVFNIVSSANYLYTTTLVLMFLLPYRISIARDLTLHWALLWPLMVVLGVLAGWSNENTAAAVATGLGLLLLYNLKQRRLKFWQCVGYAAFLVGFALLVFAPGNQARLDSMEDKGFDYVEHTFGAVWIFAESLLVSAILLLVLAYLYWKVCEHFMQYARPRRYLSSMWFIGMGFFSLFLMIFAPNFPARAATPFTVFLIVGVIGLADIMLSRGYEIVSWRCQLVLSSAAALFMVLAMANIIYCGVVLSEDNKTRQAELVAQLDQGKTELVVSPMHIYTYKYVYVADVRASPDYWTNKIVSDFYQIKSIVRSCDYPSRTWLNDLVPFTLEWSDEDCALRRIDAQALESGPAATECQVQDQEQGQQNTDSAELTSEAHPVDGVVESDVAAGSASAAAEAETATITVTAE</sequence>
<feature type="transmembrane region" description="Helical" evidence="2">
    <location>
        <begin position="108"/>
        <end position="126"/>
    </location>
</feature>
<feature type="transmembrane region" description="Helical" evidence="2">
    <location>
        <begin position="320"/>
        <end position="341"/>
    </location>
</feature>
<protein>
    <submittedName>
        <fullName evidence="3">Uncharacterized protein</fullName>
    </submittedName>
</protein>
<evidence type="ECO:0000313" key="4">
    <source>
        <dbReference type="Proteomes" id="UP000886829"/>
    </source>
</evidence>
<name>A0A9D1WF51_9GAMM</name>
<reference evidence="3" key="2">
    <citation type="submission" date="2021-04" db="EMBL/GenBank/DDBJ databases">
        <authorList>
            <person name="Gilroy R."/>
        </authorList>
    </citation>
    <scope>NUCLEOTIDE SEQUENCE</scope>
    <source>
        <strain evidence="3">USASDec5-558</strain>
    </source>
</reference>
<evidence type="ECO:0000313" key="3">
    <source>
        <dbReference type="EMBL" id="HIX58085.1"/>
    </source>
</evidence>
<feature type="transmembrane region" description="Helical" evidence="2">
    <location>
        <begin position="132"/>
        <end position="154"/>
    </location>
</feature>
<keyword evidence="2" id="KW-0472">Membrane</keyword>
<accession>A0A9D1WF51</accession>
<feature type="transmembrane region" description="Helical" evidence="2">
    <location>
        <begin position="297"/>
        <end position="314"/>
    </location>
</feature>
<dbReference type="Proteomes" id="UP000886829">
    <property type="component" value="Unassembled WGS sequence"/>
</dbReference>
<feature type="compositionally biased region" description="Low complexity" evidence="1">
    <location>
        <begin position="511"/>
        <end position="537"/>
    </location>
</feature>
<feature type="transmembrane region" description="Helical" evidence="2">
    <location>
        <begin position="353"/>
        <end position="377"/>
    </location>
</feature>
<dbReference type="Pfam" id="PF19528">
    <property type="entry name" value="DUF6056"/>
    <property type="match status" value="1"/>
</dbReference>
<feature type="transmembrane region" description="Helical" evidence="2">
    <location>
        <begin position="253"/>
        <end position="277"/>
    </location>
</feature>
<feature type="region of interest" description="Disordered" evidence="1">
    <location>
        <begin position="479"/>
        <end position="537"/>
    </location>
</feature>
<feature type="transmembrane region" description="Helical" evidence="2">
    <location>
        <begin position="83"/>
        <end position="101"/>
    </location>
</feature>
<dbReference type="AlphaFoldDB" id="A0A9D1WF51"/>
<gene>
    <name evidence="3" type="ORF">H9850_11565</name>
</gene>
<feature type="transmembrane region" description="Helical" evidence="2">
    <location>
        <begin position="7"/>
        <end position="29"/>
    </location>
</feature>
<dbReference type="EMBL" id="DXEV01000227">
    <property type="protein sequence ID" value="HIX58085.1"/>
    <property type="molecule type" value="Genomic_DNA"/>
</dbReference>
<feature type="transmembrane region" description="Helical" evidence="2">
    <location>
        <begin position="166"/>
        <end position="184"/>
    </location>
</feature>
<keyword evidence="2" id="KW-0812">Transmembrane</keyword>
<keyword evidence="2" id="KW-1133">Transmembrane helix</keyword>
<comment type="caution">
    <text evidence="3">The sequence shown here is derived from an EMBL/GenBank/DDBJ whole genome shotgun (WGS) entry which is preliminary data.</text>
</comment>
<proteinExistence type="predicted"/>
<feature type="compositionally biased region" description="Low complexity" evidence="1">
    <location>
        <begin position="485"/>
        <end position="494"/>
    </location>
</feature>
<feature type="transmembrane region" description="Helical" evidence="2">
    <location>
        <begin position="190"/>
        <end position="205"/>
    </location>
</feature>
<evidence type="ECO:0000256" key="2">
    <source>
        <dbReference type="SAM" id="Phobius"/>
    </source>
</evidence>